<dbReference type="InterPro" id="IPR023896">
    <property type="entry name" value="LTA_DltD"/>
</dbReference>
<dbReference type="PANTHER" id="PTHR40039">
    <property type="entry name" value="PROTEIN DLTD"/>
    <property type="match status" value="1"/>
</dbReference>
<organism evidence="3 4">
    <name type="scientific">Leuconostoc citreum</name>
    <dbReference type="NCBI Taxonomy" id="33964"/>
    <lineage>
        <taxon>Bacteria</taxon>
        <taxon>Bacillati</taxon>
        <taxon>Bacillota</taxon>
        <taxon>Bacilli</taxon>
        <taxon>Lactobacillales</taxon>
        <taxon>Lactobacillaceae</taxon>
        <taxon>Leuconostoc</taxon>
    </lineage>
</organism>
<evidence type="ECO:0000313" key="4">
    <source>
        <dbReference type="Proteomes" id="UP000323274"/>
    </source>
</evidence>
<evidence type="ECO:0000313" key="3">
    <source>
        <dbReference type="EMBL" id="GDZ83314.1"/>
    </source>
</evidence>
<dbReference type="GO" id="GO:0070395">
    <property type="term" value="P:lipoteichoic acid biosynthetic process"/>
    <property type="evidence" value="ECO:0007669"/>
    <property type="project" value="UniProtKB-UniRule"/>
</dbReference>
<comment type="pathway">
    <text evidence="1">Cell wall biogenesis; lipoteichoic acid biosynthesis.</text>
</comment>
<keyword evidence="1 2" id="KW-0472">Membrane</keyword>
<gene>
    <name evidence="3" type="primary">dltD</name>
    <name evidence="3" type="ORF">LCIT_05560</name>
</gene>
<dbReference type="UniPathway" id="UPA00556"/>
<dbReference type="OMA" id="PYFMEDT"/>
<name>A0A5A5U0Q2_LEUCI</name>
<dbReference type="PIRSF" id="PIRSF021438">
    <property type="entry name" value="DltD"/>
    <property type="match status" value="1"/>
</dbReference>
<sequence length="427" mass="49745">MKKRGLWWIFGPVIIAFVLIGALFLAPFSLNHITQNDIREASVSFSKNVFKGEAIKTAAFNDKSKRYVPFFGSSELLRLDTMHPSMLAAKYHRNYQPFLLGQAGTEALTHYLSMQEMPNGLHKKQAVFIISQQWFTKKNSKVSFSEFYSPLQTANWLQRIDRITPTDRFIADRLLREKQVKNNAVYNRLVTKISNNQPLSNADKNILSVRHRMLLREDQLFSNFSASNNWKNRVKPAIGRLPDKDDAATLLSEATKLGEQETTNNNFQIKNSFYKYRIKLNLKRLKNSQRNFDYRESEEYSDLQAVLAEFAKQHTDVLFIIQPVNQRWTDYTGLRKEMYYQSVDKVKKQLTSQGFNNIADFSRDGGQNYFMQDTIHLGWNGWVAADQKINPFLTKGYQPVNYHINNNYLSTRWQNLSPTPENLKSFK</sequence>
<keyword evidence="1" id="KW-1003">Cell membrane</keyword>
<dbReference type="NCBIfam" id="TIGR04092">
    <property type="entry name" value="LTA_DltD"/>
    <property type="match status" value="1"/>
</dbReference>
<keyword evidence="2" id="KW-0812">Transmembrane</keyword>
<dbReference type="EMBL" id="BJJW01000002">
    <property type="protein sequence ID" value="GDZ83314.1"/>
    <property type="molecule type" value="Genomic_DNA"/>
</dbReference>
<accession>A0A5A5U0Q2</accession>
<protein>
    <recommendedName>
        <fullName evidence="1">Protein DltD</fullName>
    </recommendedName>
</protein>
<comment type="similarity">
    <text evidence="1">Belongs to the DltD family.</text>
</comment>
<dbReference type="InterPro" id="IPR006998">
    <property type="entry name" value="DltD"/>
</dbReference>
<proteinExistence type="inferred from homology"/>
<evidence type="ECO:0000256" key="1">
    <source>
        <dbReference type="PIRNR" id="PIRNR021438"/>
    </source>
</evidence>
<dbReference type="RefSeq" id="WP_004901900.1">
    <property type="nucleotide sequence ID" value="NZ_BJJW01000002.1"/>
</dbReference>
<dbReference type="Pfam" id="PF04914">
    <property type="entry name" value="DltD"/>
    <property type="match status" value="1"/>
</dbReference>
<reference evidence="3 4" key="1">
    <citation type="submission" date="2019-04" db="EMBL/GenBank/DDBJ databases">
        <title>A pseudo-fructophilic Leuconostoc citreum strain F192-5 isolated from peel of satsuma mandarin: the first report for isolation and characterization of strain-dependent fructophilic-like characteristics.</title>
        <authorList>
            <person name="Maeno S."/>
            <person name="Tanizawa Y."/>
            <person name="Kajikawa A."/>
            <person name="Kanesaki Y."/>
            <person name="Kubota E."/>
            <person name="Arita M."/>
            <person name="Leon D."/>
            <person name="Endo A."/>
        </authorList>
    </citation>
    <scope>NUCLEOTIDE SEQUENCE [LARGE SCALE GENOMIC DNA]</scope>
    <source>
        <strain evidence="3 4">F192-5</strain>
    </source>
</reference>
<evidence type="ECO:0000256" key="2">
    <source>
        <dbReference type="SAM" id="Phobius"/>
    </source>
</evidence>
<dbReference type="Proteomes" id="UP000323274">
    <property type="component" value="Unassembled WGS sequence"/>
</dbReference>
<dbReference type="GeneID" id="61101751"/>
<feature type="transmembrane region" description="Helical" evidence="2">
    <location>
        <begin position="7"/>
        <end position="30"/>
    </location>
</feature>
<keyword evidence="2" id="KW-1133">Transmembrane helix</keyword>
<dbReference type="PANTHER" id="PTHR40039:SF1">
    <property type="entry name" value="PROTEIN DLTD"/>
    <property type="match status" value="1"/>
</dbReference>
<comment type="caution">
    <text evidence="3">The sequence shown here is derived from an EMBL/GenBank/DDBJ whole genome shotgun (WGS) entry which is preliminary data.</text>
</comment>
<dbReference type="GO" id="GO:0005886">
    <property type="term" value="C:plasma membrane"/>
    <property type="evidence" value="ECO:0007669"/>
    <property type="project" value="UniProtKB-UniRule"/>
</dbReference>
<dbReference type="AlphaFoldDB" id="A0A5A5U0Q2"/>